<proteinExistence type="predicted"/>
<sequence length="251" mass="25843">MTMFSSLASFAVVAGLMTIVPGLDTALVLRSAITGGRRHAFATALGVNTGVLVWGAGAAVGVSALLTASQTAYTVLRLAGAAYLIWFGATMVWRTMRGRPAPSTTASSASASTQPAPLQPALPEPALPEAANAEGADPEAKIDSAPVTGPVTGPAGAWARGLVTNLLNPKIGVFYVAMLPQFIPADAPHLLTGLLLALVHNVEGMAWFTLLIFGTHLARAWLMGARVHRIIDRITGTALVGFGVRLALSGD</sequence>
<evidence type="ECO:0000256" key="5">
    <source>
        <dbReference type="ARBA" id="ARBA00023136"/>
    </source>
</evidence>
<evidence type="ECO:0000256" key="7">
    <source>
        <dbReference type="SAM" id="Phobius"/>
    </source>
</evidence>
<evidence type="ECO:0000256" key="1">
    <source>
        <dbReference type="ARBA" id="ARBA00004651"/>
    </source>
</evidence>
<evidence type="ECO:0000256" key="6">
    <source>
        <dbReference type="SAM" id="MobiDB-lite"/>
    </source>
</evidence>
<organism evidence="8 9">
    <name type="scientific">Microtetraspora glauca</name>
    <dbReference type="NCBI Taxonomy" id="1996"/>
    <lineage>
        <taxon>Bacteria</taxon>
        <taxon>Bacillati</taxon>
        <taxon>Actinomycetota</taxon>
        <taxon>Actinomycetes</taxon>
        <taxon>Streptosporangiales</taxon>
        <taxon>Streptosporangiaceae</taxon>
        <taxon>Microtetraspora</taxon>
    </lineage>
</organism>
<dbReference type="RefSeq" id="WP_358140669.1">
    <property type="nucleotide sequence ID" value="NZ_JBFALK010000028.1"/>
</dbReference>
<feature type="transmembrane region" description="Helical" evidence="7">
    <location>
        <begin position="205"/>
        <end position="222"/>
    </location>
</feature>
<dbReference type="Proteomes" id="UP001551675">
    <property type="component" value="Unassembled WGS sequence"/>
</dbReference>
<dbReference type="InterPro" id="IPR001123">
    <property type="entry name" value="LeuE-type"/>
</dbReference>
<dbReference type="PIRSF" id="PIRSF006324">
    <property type="entry name" value="LeuE"/>
    <property type="match status" value="1"/>
</dbReference>
<keyword evidence="5 7" id="KW-0472">Membrane</keyword>
<feature type="transmembrane region" description="Helical" evidence="7">
    <location>
        <begin position="41"/>
        <end position="66"/>
    </location>
</feature>
<reference evidence="8 9" key="1">
    <citation type="submission" date="2024-06" db="EMBL/GenBank/DDBJ databases">
        <title>The Natural Products Discovery Center: Release of the First 8490 Sequenced Strains for Exploring Actinobacteria Biosynthetic Diversity.</title>
        <authorList>
            <person name="Kalkreuter E."/>
            <person name="Kautsar S.A."/>
            <person name="Yang D."/>
            <person name="Bader C.D."/>
            <person name="Teijaro C.N."/>
            <person name="Fluegel L."/>
            <person name="Davis C.M."/>
            <person name="Simpson J.R."/>
            <person name="Lauterbach L."/>
            <person name="Steele A.D."/>
            <person name="Gui C."/>
            <person name="Meng S."/>
            <person name="Li G."/>
            <person name="Viehrig K."/>
            <person name="Ye F."/>
            <person name="Su P."/>
            <person name="Kiefer A.F."/>
            <person name="Nichols A."/>
            <person name="Cepeda A.J."/>
            <person name="Yan W."/>
            <person name="Fan B."/>
            <person name="Jiang Y."/>
            <person name="Adhikari A."/>
            <person name="Zheng C.-J."/>
            <person name="Schuster L."/>
            <person name="Cowan T.M."/>
            <person name="Smanski M.J."/>
            <person name="Chevrette M.G."/>
            <person name="De Carvalho L.P.S."/>
            <person name="Shen B."/>
        </authorList>
    </citation>
    <scope>NUCLEOTIDE SEQUENCE [LARGE SCALE GENOMIC DNA]</scope>
    <source>
        <strain evidence="8 9">NPDC050100</strain>
    </source>
</reference>
<keyword evidence="3 7" id="KW-0812">Transmembrane</keyword>
<evidence type="ECO:0000313" key="9">
    <source>
        <dbReference type="Proteomes" id="UP001551675"/>
    </source>
</evidence>
<name>A0ABV3GRJ7_MICGL</name>
<evidence type="ECO:0000256" key="3">
    <source>
        <dbReference type="ARBA" id="ARBA00022692"/>
    </source>
</evidence>
<protein>
    <submittedName>
        <fullName evidence="8">LysE family translocator</fullName>
    </submittedName>
</protein>
<dbReference type="EMBL" id="JBFALK010000028">
    <property type="protein sequence ID" value="MEV0974268.1"/>
    <property type="molecule type" value="Genomic_DNA"/>
</dbReference>
<evidence type="ECO:0000313" key="8">
    <source>
        <dbReference type="EMBL" id="MEV0974268.1"/>
    </source>
</evidence>
<feature type="transmembrane region" description="Helical" evidence="7">
    <location>
        <begin position="6"/>
        <end position="29"/>
    </location>
</feature>
<evidence type="ECO:0000256" key="4">
    <source>
        <dbReference type="ARBA" id="ARBA00022989"/>
    </source>
</evidence>
<comment type="subcellular location">
    <subcellularLocation>
        <location evidence="1">Cell membrane</location>
        <topology evidence="1">Multi-pass membrane protein</topology>
    </subcellularLocation>
</comment>
<accession>A0ABV3GRJ7</accession>
<feature type="compositionally biased region" description="Low complexity" evidence="6">
    <location>
        <begin position="102"/>
        <end position="116"/>
    </location>
</feature>
<dbReference type="PANTHER" id="PTHR30086:SF20">
    <property type="entry name" value="ARGININE EXPORTER PROTEIN ARGO-RELATED"/>
    <property type="match status" value="1"/>
</dbReference>
<keyword evidence="2" id="KW-1003">Cell membrane</keyword>
<feature type="transmembrane region" description="Helical" evidence="7">
    <location>
        <begin position="72"/>
        <end position="93"/>
    </location>
</feature>
<keyword evidence="9" id="KW-1185">Reference proteome</keyword>
<comment type="caution">
    <text evidence="8">The sequence shown here is derived from an EMBL/GenBank/DDBJ whole genome shotgun (WGS) entry which is preliminary data.</text>
</comment>
<keyword evidence="4 7" id="KW-1133">Transmembrane helix</keyword>
<dbReference type="Pfam" id="PF01810">
    <property type="entry name" value="LysE"/>
    <property type="match status" value="1"/>
</dbReference>
<evidence type="ECO:0000256" key="2">
    <source>
        <dbReference type="ARBA" id="ARBA00022475"/>
    </source>
</evidence>
<dbReference type="PANTHER" id="PTHR30086">
    <property type="entry name" value="ARGININE EXPORTER PROTEIN ARGO"/>
    <property type="match status" value="1"/>
</dbReference>
<feature type="region of interest" description="Disordered" evidence="6">
    <location>
        <begin position="102"/>
        <end position="124"/>
    </location>
</feature>
<gene>
    <name evidence="8" type="ORF">AB0I59_37215</name>
</gene>